<gene>
    <name evidence="4" type="ORF">CYCCA115_LOCUS14595</name>
</gene>
<keyword evidence="3" id="KW-0732">Signal</keyword>
<evidence type="ECO:0000313" key="5">
    <source>
        <dbReference type="Proteomes" id="UP001295423"/>
    </source>
</evidence>
<keyword evidence="2" id="KW-1133">Transmembrane helix</keyword>
<evidence type="ECO:0000256" key="3">
    <source>
        <dbReference type="SAM" id="SignalP"/>
    </source>
</evidence>
<feature type="transmembrane region" description="Helical" evidence="2">
    <location>
        <begin position="320"/>
        <end position="351"/>
    </location>
</feature>
<feature type="signal peptide" evidence="3">
    <location>
        <begin position="1"/>
        <end position="28"/>
    </location>
</feature>
<accession>A0AAD2FWM8</accession>
<keyword evidence="5" id="KW-1185">Reference proteome</keyword>
<name>A0AAD2FWM8_9STRA</name>
<reference evidence="4" key="1">
    <citation type="submission" date="2023-08" db="EMBL/GenBank/DDBJ databases">
        <authorList>
            <person name="Audoor S."/>
            <person name="Bilcke G."/>
        </authorList>
    </citation>
    <scope>NUCLEOTIDE SEQUENCE</scope>
</reference>
<keyword evidence="2" id="KW-0812">Transmembrane</keyword>
<protein>
    <submittedName>
        <fullName evidence="4">Uncharacterized protein</fullName>
    </submittedName>
</protein>
<dbReference type="AlphaFoldDB" id="A0AAD2FWM8"/>
<sequence>MARYWRHGHNVIVSILAVILCFSQQTVSFSIQLNHRASAVSVRRITKVFTSLHARHKQLDHGHRDDEETSPSSILSGNPRSSSSKLKSLVESAVQSIIGDQDYLFGDYTKKRLSDLTGKDYNSSNATYEIGEITSDIVSHTGGVILGNDQYRFGDLTSRAIRGAEVSLHTWKGRTLDPVHLYNQYMDQFTPDQRNILIVAFIRLLAIALVTWGFYGNLATSLYFCGGWLQTCVTAPPTDLMLKQHHTLIGLSKAFWKANSPLIIRNFIKVRLVFAPLMLILQGAATVFSVLPMEKFVTFMERKWIPKGIQSRFPVWTHGIALVLLFAIGIVILSLVSSIGVATGTTLAYLFKWQI</sequence>
<evidence type="ECO:0000256" key="1">
    <source>
        <dbReference type="SAM" id="MobiDB-lite"/>
    </source>
</evidence>
<comment type="caution">
    <text evidence="4">The sequence shown here is derived from an EMBL/GenBank/DDBJ whole genome shotgun (WGS) entry which is preliminary data.</text>
</comment>
<feature type="compositionally biased region" description="Polar residues" evidence="1">
    <location>
        <begin position="70"/>
        <end position="80"/>
    </location>
</feature>
<feature type="transmembrane region" description="Helical" evidence="2">
    <location>
        <begin position="272"/>
        <end position="291"/>
    </location>
</feature>
<evidence type="ECO:0000256" key="2">
    <source>
        <dbReference type="SAM" id="Phobius"/>
    </source>
</evidence>
<feature type="chain" id="PRO_5042181647" evidence="3">
    <location>
        <begin position="29"/>
        <end position="355"/>
    </location>
</feature>
<feature type="compositionally biased region" description="Basic and acidic residues" evidence="1">
    <location>
        <begin position="57"/>
        <end position="66"/>
    </location>
</feature>
<proteinExistence type="predicted"/>
<dbReference type="EMBL" id="CAKOGP040001847">
    <property type="protein sequence ID" value="CAJ1953997.1"/>
    <property type="molecule type" value="Genomic_DNA"/>
</dbReference>
<dbReference type="Proteomes" id="UP001295423">
    <property type="component" value="Unassembled WGS sequence"/>
</dbReference>
<evidence type="ECO:0000313" key="4">
    <source>
        <dbReference type="EMBL" id="CAJ1953997.1"/>
    </source>
</evidence>
<feature type="transmembrane region" description="Helical" evidence="2">
    <location>
        <begin position="196"/>
        <end position="215"/>
    </location>
</feature>
<keyword evidence="2" id="KW-0472">Membrane</keyword>
<organism evidence="4 5">
    <name type="scientific">Cylindrotheca closterium</name>
    <dbReference type="NCBI Taxonomy" id="2856"/>
    <lineage>
        <taxon>Eukaryota</taxon>
        <taxon>Sar</taxon>
        <taxon>Stramenopiles</taxon>
        <taxon>Ochrophyta</taxon>
        <taxon>Bacillariophyta</taxon>
        <taxon>Bacillariophyceae</taxon>
        <taxon>Bacillariophycidae</taxon>
        <taxon>Bacillariales</taxon>
        <taxon>Bacillariaceae</taxon>
        <taxon>Cylindrotheca</taxon>
    </lineage>
</organism>
<feature type="region of interest" description="Disordered" evidence="1">
    <location>
        <begin position="56"/>
        <end position="83"/>
    </location>
</feature>